<dbReference type="InterPro" id="IPR051923">
    <property type="entry name" value="Glycosyl_Hydrolase_39"/>
</dbReference>
<dbReference type="PANTHER" id="PTHR12631">
    <property type="entry name" value="ALPHA-L-IDURONIDASE"/>
    <property type="match status" value="1"/>
</dbReference>
<dbReference type="Gene3D" id="3.20.20.80">
    <property type="entry name" value="Glycosidases"/>
    <property type="match status" value="1"/>
</dbReference>
<proteinExistence type="predicted"/>
<dbReference type="SUPFAM" id="SSF51445">
    <property type="entry name" value="(Trans)glycosidases"/>
    <property type="match status" value="1"/>
</dbReference>
<evidence type="ECO:0000256" key="2">
    <source>
        <dbReference type="SAM" id="SignalP"/>
    </source>
</evidence>
<evidence type="ECO:0000256" key="1">
    <source>
        <dbReference type="SAM" id="MobiDB-lite"/>
    </source>
</evidence>
<sequence length="910" mass="98735">MKLKLLKKSCALLGICLMSSIIVASLGIDAAQAASGSGDKLLSGNKLGGTLFPADTKAIATGAAYSWLTEGTNATDAALMATDDPAAPHMTDGGNGPEASYSSATSPAPGSIKGGTLIYDLKSVYQISTVKVWAETEADSGMKAFEVWASIDGLNFNRVGIKENTNGLGSGFAAVTLEVSPIMYAKYLKVMMQKDAAKSIMRLGEVAVWGDTPEPMAILSNNFLRASGPYNTSVPKIATNATYEWITDQPFVTQADLIKTDNDSKNDGAGGYPDLIDGSSTETQADYTVNSAWSSQGKFGTVVFDLKDVYQIGKIDVWTRAATSPVFMDGYEVLVSTDGVNYSSLHYTPNETKTTVNAITNTVSYGVPGKYAKYVKIIMHNANNSQQLTIGEIAIWGWKLYDATLPKKSVPDQVAFSTELKNYSTLYLDWSSYNSVVNQVNKYAVYVDTKDFTSTAGLTPVVTAEAKSIEQVGKFVSYFALKPETTYYVAVTPFSTTGDERKDVKTLKITTPSVLGGEKVGDIFAINDAPYGGGNYMHHGENEDLFLMNKLQLLRDLGGINKNRWWDHSNTMKTLYGKSGLNFHYFYHGPSYVAADNKGGAYTFSTYNEPDLAKRDPAGAAATIKANQESLKSVSSKSLLVEPAIAGVDRLSPTGGLNWLDDFYNSDGQNGALVKTYFDVMDAHPYIKYEYAPVPGLDAGTPEKLIDKIKELKEVMVNHGDADKPIVFTELGWSTYSGGGFLKKVDRATQRNYVARAYMHAIAGGIKTLHWYSFADDGTDAANLEHNLGLIDWNGKAKESYFGYYTMIRVLKDAEYLGAVSNVNNPYYGYQFWDEGKNRYITSLWDAAWTTTSATSKTAKIATTDEGVMVIGIDGSYKYVAAVSGFVNIPLSGAPVFIYSQKGLSVTSIQ</sequence>
<accession>A0ABX1ZPF2</accession>
<evidence type="ECO:0000313" key="4">
    <source>
        <dbReference type="EMBL" id="NOV00649.1"/>
    </source>
</evidence>
<feature type="domain" description="F5/8 type C" evidence="3">
    <location>
        <begin position="247"/>
        <end position="398"/>
    </location>
</feature>
<reference evidence="4 5" key="1">
    <citation type="submission" date="2019-10" db="EMBL/GenBank/DDBJ databases">
        <title>Description of Paenibacillus pedi sp. nov.</title>
        <authorList>
            <person name="Carlier A."/>
            <person name="Qi S."/>
        </authorList>
    </citation>
    <scope>NUCLEOTIDE SEQUENCE [LARGE SCALE GENOMIC DNA]</scope>
    <source>
        <strain evidence="4 5">LMG 31457</strain>
    </source>
</reference>
<dbReference type="Pfam" id="PF00754">
    <property type="entry name" value="F5_F8_type_C"/>
    <property type="match status" value="1"/>
</dbReference>
<dbReference type="SUPFAM" id="SSF49785">
    <property type="entry name" value="Galactose-binding domain-like"/>
    <property type="match status" value="2"/>
</dbReference>
<comment type="caution">
    <text evidence="4">The sequence shown here is derived from an EMBL/GenBank/DDBJ whole genome shotgun (WGS) entry which is preliminary data.</text>
</comment>
<evidence type="ECO:0000259" key="3">
    <source>
        <dbReference type="PROSITE" id="PS50022"/>
    </source>
</evidence>
<keyword evidence="2" id="KW-0732">Signal</keyword>
<feature type="chain" id="PRO_5047151006" description="F5/8 type C domain-containing protein" evidence="2">
    <location>
        <begin position="25"/>
        <end position="910"/>
    </location>
</feature>
<dbReference type="InterPro" id="IPR000421">
    <property type="entry name" value="FA58C"/>
</dbReference>
<keyword evidence="5" id="KW-1185">Reference proteome</keyword>
<dbReference type="InterPro" id="IPR008979">
    <property type="entry name" value="Galactose-bd-like_sf"/>
</dbReference>
<dbReference type="Gene3D" id="2.60.120.260">
    <property type="entry name" value="Galactose-binding domain-like"/>
    <property type="match status" value="2"/>
</dbReference>
<feature type="region of interest" description="Disordered" evidence="1">
    <location>
        <begin position="84"/>
        <end position="108"/>
    </location>
</feature>
<dbReference type="EMBL" id="WHNZ01000022">
    <property type="protein sequence ID" value="NOV00649.1"/>
    <property type="molecule type" value="Genomic_DNA"/>
</dbReference>
<feature type="signal peptide" evidence="2">
    <location>
        <begin position="1"/>
        <end position="24"/>
    </location>
</feature>
<name>A0ABX1ZPF2_9BACL</name>
<protein>
    <recommendedName>
        <fullName evidence="3">F5/8 type C domain-containing protein</fullName>
    </recommendedName>
</protein>
<gene>
    <name evidence="4" type="ORF">GC097_11540</name>
</gene>
<dbReference type="Proteomes" id="UP000618579">
    <property type="component" value="Unassembled WGS sequence"/>
</dbReference>
<organism evidence="4 5">
    <name type="scientific">Paenibacillus planticolens</name>
    <dbReference type="NCBI Taxonomy" id="2654976"/>
    <lineage>
        <taxon>Bacteria</taxon>
        <taxon>Bacillati</taxon>
        <taxon>Bacillota</taxon>
        <taxon>Bacilli</taxon>
        <taxon>Bacillales</taxon>
        <taxon>Paenibacillaceae</taxon>
        <taxon>Paenibacillus</taxon>
    </lineage>
</organism>
<dbReference type="PROSITE" id="PS50022">
    <property type="entry name" value="FA58C_3"/>
    <property type="match status" value="1"/>
</dbReference>
<dbReference type="InterPro" id="IPR017853">
    <property type="entry name" value="GH"/>
</dbReference>
<dbReference type="PANTHER" id="PTHR12631:SF10">
    <property type="entry name" value="BETA-XYLOSIDASE-LIKE PROTEIN-RELATED"/>
    <property type="match status" value="1"/>
</dbReference>
<evidence type="ECO:0000313" key="5">
    <source>
        <dbReference type="Proteomes" id="UP000618579"/>
    </source>
</evidence>